<dbReference type="InterPro" id="IPR036186">
    <property type="entry name" value="Serpin_sf"/>
</dbReference>
<feature type="domain" description="Serpin" evidence="2">
    <location>
        <begin position="48"/>
        <end position="120"/>
    </location>
</feature>
<evidence type="ECO:0000256" key="1">
    <source>
        <dbReference type="SAM" id="SignalP"/>
    </source>
</evidence>
<feature type="signal peptide" evidence="1">
    <location>
        <begin position="1"/>
        <end position="19"/>
    </location>
</feature>
<dbReference type="EMBL" id="JAHRIM010045044">
    <property type="protein sequence ID" value="MEQ2268109.1"/>
    <property type="molecule type" value="Genomic_DNA"/>
</dbReference>
<accession>A0ABV0WG90</accession>
<dbReference type="Gene3D" id="3.30.497.10">
    <property type="entry name" value="Antithrombin, subunit I, domain 2"/>
    <property type="match status" value="1"/>
</dbReference>
<keyword evidence="4" id="KW-1185">Reference proteome</keyword>
<dbReference type="Pfam" id="PF00079">
    <property type="entry name" value="Serpin"/>
    <property type="match status" value="1"/>
</dbReference>
<dbReference type="InterPro" id="IPR023796">
    <property type="entry name" value="Serpin_dom"/>
</dbReference>
<gene>
    <name evidence="3" type="ORF">XENORESO_015488</name>
</gene>
<reference evidence="3 4" key="1">
    <citation type="submission" date="2021-06" db="EMBL/GenBank/DDBJ databases">
        <authorList>
            <person name="Palmer J.M."/>
        </authorList>
    </citation>
    <scope>NUCLEOTIDE SEQUENCE [LARGE SCALE GENOMIC DNA]</scope>
    <source>
        <strain evidence="3 4">XR_2019</strain>
        <tissue evidence="3">Muscle</tissue>
    </source>
</reference>
<dbReference type="SUPFAM" id="SSF56574">
    <property type="entry name" value="Serpins"/>
    <property type="match status" value="1"/>
</dbReference>
<evidence type="ECO:0000313" key="4">
    <source>
        <dbReference type="Proteomes" id="UP001444071"/>
    </source>
</evidence>
<proteinExistence type="predicted"/>
<sequence>MLPAVVVLWILSAVIYIEGGQHQIAHAEEDQDTLADSGDDRITPVILANKEFAFCLYRELLDHDGSQGKNIFFSPVSVSTALAALSVGAREKTHQQLFSGLGFNSSQLTQTDVDHLLEYFHFLSCDGNRLHCILLF</sequence>
<organism evidence="3 4">
    <name type="scientific">Xenotaenia resolanae</name>
    <dbReference type="NCBI Taxonomy" id="208358"/>
    <lineage>
        <taxon>Eukaryota</taxon>
        <taxon>Metazoa</taxon>
        <taxon>Chordata</taxon>
        <taxon>Craniata</taxon>
        <taxon>Vertebrata</taxon>
        <taxon>Euteleostomi</taxon>
        <taxon>Actinopterygii</taxon>
        <taxon>Neopterygii</taxon>
        <taxon>Teleostei</taxon>
        <taxon>Neoteleostei</taxon>
        <taxon>Acanthomorphata</taxon>
        <taxon>Ovalentaria</taxon>
        <taxon>Atherinomorphae</taxon>
        <taxon>Cyprinodontiformes</taxon>
        <taxon>Goodeidae</taxon>
        <taxon>Xenotaenia</taxon>
    </lineage>
</organism>
<name>A0ABV0WG90_9TELE</name>
<protein>
    <recommendedName>
        <fullName evidence="2">Serpin domain-containing protein</fullName>
    </recommendedName>
</protein>
<evidence type="ECO:0000313" key="3">
    <source>
        <dbReference type="EMBL" id="MEQ2268109.1"/>
    </source>
</evidence>
<comment type="caution">
    <text evidence="3">The sequence shown here is derived from an EMBL/GenBank/DDBJ whole genome shotgun (WGS) entry which is preliminary data.</text>
</comment>
<dbReference type="Proteomes" id="UP001444071">
    <property type="component" value="Unassembled WGS sequence"/>
</dbReference>
<evidence type="ECO:0000259" key="2">
    <source>
        <dbReference type="Pfam" id="PF00079"/>
    </source>
</evidence>
<feature type="chain" id="PRO_5045570648" description="Serpin domain-containing protein" evidence="1">
    <location>
        <begin position="20"/>
        <end position="136"/>
    </location>
</feature>
<dbReference type="InterPro" id="IPR042178">
    <property type="entry name" value="Serpin_sf_1"/>
</dbReference>
<keyword evidence="1" id="KW-0732">Signal</keyword>